<keyword evidence="6" id="KW-1185">Reference proteome</keyword>
<dbReference type="PANTHER" id="PTHR21683:SF3">
    <property type="entry name" value="CILIA AND FLAGELLA ASSOCIATED PROTEIN 100"/>
    <property type="match status" value="1"/>
</dbReference>
<feature type="region of interest" description="Disordered" evidence="3">
    <location>
        <begin position="88"/>
        <end position="131"/>
    </location>
</feature>
<protein>
    <recommendedName>
        <fullName evidence="4">DUF4200 domain-containing protein</fullName>
    </recommendedName>
</protein>
<dbReference type="AlphaFoldDB" id="A0AAN8AM97"/>
<evidence type="ECO:0000313" key="5">
    <source>
        <dbReference type="EMBL" id="KAK5865183.1"/>
    </source>
</evidence>
<accession>A0AAN8AM97</accession>
<dbReference type="InterPro" id="IPR051147">
    <property type="entry name" value="CFAP_domain-containing"/>
</dbReference>
<reference evidence="5 6" key="2">
    <citation type="journal article" date="2023" name="Mol. Biol. Evol.">
        <title>Genomics of Secondarily Temperate Adaptation in the Only Non-Antarctic Icefish.</title>
        <authorList>
            <person name="Rivera-Colon A.G."/>
            <person name="Rayamajhi N."/>
            <person name="Minhas B.F."/>
            <person name="Madrigal G."/>
            <person name="Bilyk K.T."/>
            <person name="Yoon V."/>
            <person name="Hune M."/>
            <person name="Gregory S."/>
            <person name="Cheng C.H.C."/>
            <person name="Catchen J.M."/>
        </authorList>
    </citation>
    <scope>NUCLEOTIDE SEQUENCE [LARGE SCALE GENOMIC DNA]</scope>
    <source>
        <strain evidence="5">JMC-PN-2008</strain>
    </source>
</reference>
<dbReference type="GO" id="GO:0005856">
    <property type="term" value="C:cytoskeleton"/>
    <property type="evidence" value="ECO:0007669"/>
    <property type="project" value="UniProtKB-ARBA"/>
</dbReference>
<feature type="coiled-coil region" evidence="2">
    <location>
        <begin position="381"/>
        <end position="419"/>
    </location>
</feature>
<evidence type="ECO:0000256" key="2">
    <source>
        <dbReference type="SAM" id="Coils"/>
    </source>
</evidence>
<evidence type="ECO:0000256" key="1">
    <source>
        <dbReference type="ARBA" id="ARBA00023054"/>
    </source>
</evidence>
<dbReference type="EMBL" id="JAUZQC010000010">
    <property type="protein sequence ID" value="KAK5865183.1"/>
    <property type="molecule type" value="Genomic_DNA"/>
</dbReference>
<feature type="region of interest" description="Disordered" evidence="3">
    <location>
        <begin position="1"/>
        <end position="48"/>
    </location>
</feature>
<feature type="compositionally biased region" description="Basic and acidic residues" evidence="3">
    <location>
        <begin position="275"/>
        <end position="299"/>
    </location>
</feature>
<keyword evidence="1 2" id="KW-0175">Coiled coil</keyword>
<sequence length="577" mass="67389">MSSPNPKSPEISRCSIVVSETLSTAKSRKPDMRRRDTRQSPFKVPDSNSMFLLSVNAKADQKEEMRKFLALPINEKTTHAARMMAKMRKELQEQVEEEEEEEEEGEDEREKIKNLKQHKSRTVLPKQTSTRHELKMAMMKRENIAKDSKQDLISMERQKAVLEMSLMMKRSEILRMDKIIAKEDRQLRQLEKKIERDNLKFEEFLRENEKKSVEARSFFEQEAKAKQEKNAEIKKLTAEIGTITSEIAKFEDILMDYKRYKELLFELSPPEWQEAQKSKALTEGEAQGKDNREPEESAVRKGLQMEVFSPGQELASIRETRLSSANSAMVNISKLDSDSLEFEDDPELYFSDPQQLMNLVSELTEQILSLIQNSTRVEETLDKLRQSMDTTSKKIEKDKEQLSLQINDMKQRIDVEKERGAKLGQKVELHVILKTEDQDVLLDDLGEKVDDVHRCCVDDRITNLSTLEKLANIENRIALLLQSLESIPEDSLEMMKKIKDSERRSRQREEKLREQREKQQERMRRYLERSLADSKKITGRKLVARCKPVAQKVRVCNVDNTPDEDELHVYLFSDDLD</sequence>
<evidence type="ECO:0000259" key="4">
    <source>
        <dbReference type="Pfam" id="PF13863"/>
    </source>
</evidence>
<comment type="caution">
    <text evidence="5">The sequence shown here is derived from an EMBL/GenBank/DDBJ whole genome shotgun (WGS) entry which is preliminary data.</text>
</comment>
<dbReference type="InterPro" id="IPR025252">
    <property type="entry name" value="DUF4200"/>
</dbReference>
<feature type="region of interest" description="Disordered" evidence="3">
    <location>
        <begin position="275"/>
        <end position="300"/>
    </location>
</feature>
<organism evidence="5 6">
    <name type="scientific">Eleginops maclovinus</name>
    <name type="common">Patagonian blennie</name>
    <name type="synonym">Eleginus maclovinus</name>
    <dbReference type="NCBI Taxonomy" id="56733"/>
    <lineage>
        <taxon>Eukaryota</taxon>
        <taxon>Metazoa</taxon>
        <taxon>Chordata</taxon>
        <taxon>Craniata</taxon>
        <taxon>Vertebrata</taxon>
        <taxon>Euteleostomi</taxon>
        <taxon>Actinopterygii</taxon>
        <taxon>Neopterygii</taxon>
        <taxon>Teleostei</taxon>
        <taxon>Neoteleostei</taxon>
        <taxon>Acanthomorphata</taxon>
        <taxon>Eupercaria</taxon>
        <taxon>Perciformes</taxon>
        <taxon>Notothenioidei</taxon>
        <taxon>Eleginopidae</taxon>
        <taxon>Eleginops</taxon>
    </lineage>
</organism>
<feature type="coiled-coil region" evidence="2">
    <location>
        <begin position="173"/>
        <end position="246"/>
    </location>
</feature>
<gene>
    <name evidence="5" type="ORF">PBY51_016370</name>
</gene>
<evidence type="ECO:0000313" key="6">
    <source>
        <dbReference type="Proteomes" id="UP001346869"/>
    </source>
</evidence>
<evidence type="ECO:0000256" key="3">
    <source>
        <dbReference type="SAM" id="MobiDB-lite"/>
    </source>
</evidence>
<feature type="domain" description="DUF4200" evidence="4">
    <location>
        <begin position="152"/>
        <end position="269"/>
    </location>
</feature>
<feature type="region of interest" description="Disordered" evidence="3">
    <location>
        <begin position="499"/>
        <end position="519"/>
    </location>
</feature>
<name>A0AAN8AM97_ELEMC</name>
<feature type="compositionally biased region" description="Basic and acidic residues" evidence="3">
    <location>
        <begin position="28"/>
        <end position="38"/>
    </location>
</feature>
<feature type="compositionally biased region" description="Acidic residues" evidence="3">
    <location>
        <begin position="93"/>
        <end position="107"/>
    </location>
</feature>
<reference evidence="5 6" key="1">
    <citation type="journal article" date="2023" name="Genes (Basel)">
        <title>Chromosome-Level Genome Assembly and Circadian Gene Repertoire of the Patagonia Blennie Eleginops maclovinus-The Closest Ancestral Proxy of Antarctic Cryonotothenioids.</title>
        <authorList>
            <person name="Cheng C.C."/>
            <person name="Rivera-Colon A.G."/>
            <person name="Minhas B.F."/>
            <person name="Wilson L."/>
            <person name="Rayamajhi N."/>
            <person name="Vargas-Chacoff L."/>
            <person name="Catchen J.M."/>
        </authorList>
    </citation>
    <scope>NUCLEOTIDE SEQUENCE [LARGE SCALE GENOMIC DNA]</scope>
    <source>
        <strain evidence="5">JMC-PN-2008</strain>
    </source>
</reference>
<proteinExistence type="predicted"/>
<dbReference type="Pfam" id="PF13863">
    <property type="entry name" value="DUF4200"/>
    <property type="match status" value="1"/>
</dbReference>
<dbReference type="PANTHER" id="PTHR21683">
    <property type="entry name" value="COILED-COIL DOMAIN-CONTAINING PROTEIN 42 LIKE-2-LIKE-RELATED"/>
    <property type="match status" value="1"/>
</dbReference>
<dbReference type="Proteomes" id="UP001346869">
    <property type="component" value="Unassembled WGS sequence"/>
</dbReference>